<accession>A0ABY7FK31</accession>
<dbReference type="Gene3D" id="3.40.50.720">
    <property type="entry name" value="NAD(P)-binding Rossmann-like Domain"/>
    <property type="match status" value="1"/>
</dbReference>
<keyword evidence="3" id="KW-1185">Reference proteome</keyword>
<dbReference type="PANTHER" id="PTHR43313:SF36">
    <property type="entry name" value="D-BETA-HYDROXYBUTYRATE DEHYDROGENASE, MITOCHONDRIAL"/>
    <property type="match status" value="1"/>
</dbReference>
<name>A0ABY7FK31_MYAAR</name>
<reference evidence="2" key="1">
    <citation type="submission" date="2022-11" db="EMBL/GenBank/DDBJ databases">
        <title>Centuries of genome instability and evolution in soft-shell clam transmissible cancer (bioRxiv).</title>
        <authorList>
            <person name="Hart S.F.M."/>
            <person name="Yonemitsu M.A."/>
            <person name="Giersch R.M."/>
            <person name="Beal B.F."/>
            <person name="Arriagada G."/>
            <person name="Davis B.W."/>
            <person name="Ostrander E.A."/>
            <person name="Goff S.P."/>
            <person name="Metzger M.J."/>
        </authorList>
    </citation>
    <scope>NUCLEOTIDE SEQUENCE</scope>
    <source>
        <strain evidence="2">MELC-2E11</strain>
        <tissue evidence="2">Siphon/mantle</tissue>
    </source>
</reference>
<dbReference type="PRINTS" id="PR00080">
    <property type="entry name" value="SDRFAMILY"/>
</dbReference>
<protein>
    <submittedName>
        <fullName evidence="2">RDH16-like protein</fullName>
    </submittedName>
</protein>
<evidence type="ECO:0000256" key="1">
    <source>
        <dbReference type="RuleBase" id="RU000363"/>
    </source>
</evidence>
<gene>
    <name evidence="2" type="ORF">MAR_001424</name>
</gene>
<dbReference type="InterPro" id="IPR036291">
    <property type="entry name" value="NAD(P)-bd_dom_sf"/>
</dbReference>
<proteinExistence type="inferred from homology"/>
<dbReference type="SUPFAM" id="SSF51735">
    <property type="entry name" value="NAD(P)-binding Rossmann-fold domains"/>
    <property type="match status" value="1"/>
</dbReference>
<evidence type="ECO:0000313" key="2">
    <source>
        <dbReference type="EMBL" id="WAR19586.1"/>
    </source>
</evidence>
<dbReference type="Pfam" id="PF00106">
    <property type="entry name" value="adh_short"/>
    <property type="match status" value="1"/>
</dbReference>
<organism evidence="2 3">
    <name type="scientific">Mya arenaria</name>
    <name type="common">Soft-shell clam</name>
    <dbReference type="NCBI Taxonomy" id="6604"/>
    <lineage>
        <taxon>Eukaryota</taxon>
        <taxon>Metazoa</taxon>
        <taxon>Spiralia</taxon>
        <taxon>Lophotrochozoa</taxon>
        <taxon>Mollusca</taxon>
        <taxon>Bivalvia</taxon>
        <taxon>Autobranchia</taxon>
        <taxon>Heteroconchia</taxon>
        <taxon>Euheterodonta</taxon>
        <taxon>Imparidentia</taxon>
        <taxon>Neoheterodontei</taxon>
        <taxon>Myida</taxon>
        <taxon>Myoidea</taxon>
        <taxon>Myidae</taxon>
        <taxon>Mya</taxon>
    </lineage>
</organism>
<comment type="similarity">
    <text evidence="1">Belongs to the short-chain dehydrogenases/reductases (SDR) family.</text>
</comment>
<evidence type="ECO:0000313" key="3">
    <source>
        <dbReference type="Proteomes" id="UP001164746"/>
    </source>
</evidence>
<dbReference type="Proteomes" id="UP001164746">
    <property type="component" value="Chromosome 11"/>
</dbReference>
<dbReference type="EMBL" id="CP111022">
    <property type="protein sequence ID" value="WAR19586.1"/>
    <property type="molecule type" value="Genomic_DNA"/>
</dbReference>
<sequence length="292" mass="32913">MPSKRNLIGIGFAIAEHLDELGFTVFAGCLDDKGVGARKLRATCSKKLQVIQCDVTKEDSVSKAAEYVKKSMPKKGLWAVVNNAGMNMISEVELTTPSLGLDVNLYGAIRVMKALLPFILKSQGCLIVLVENKMYTHESRVVNVTSVLGRISRPRWSNYHVSKHGLETLSDSLRLEMAKFGVKVERLKKEAEELWERSPPEVKKSYDRQSVINWIPEARYSDWFTDTEALSSVSGAAHQAICSRHPRTRYMVGGLGRTFRFIDTITMLARFHHFLPTWLADMAIVYMQQGNM</sequence>
<dbReference type="PANTHER" id="PTHR43313">
    <property type="entry name" value="SHORT-CHAIN DEHYDROGENASE/REDUCTASE FAMILY 9C"/>
    <property type="match status" value="1"/>
</dbReference>
<dbReference type="PRINTS" id="PR00081">
    <property type="entry name" value="GDHRDH"/>
</dbReference>
<dbReference type="InterPro" id="IPR002347">
    <property type="entry name" value="SDR_fam"/>
</dbReference>